<dbReference type="GO" id="GO:0003824">
    <property type="term" value="F:catalytic activity"/>
    <property type="evidence" value="ECO:0007669"/>
    <property type="project" value="UniProtKB-ARBA"/>
</dbReference>
<dbReference type="STRING" id="1122156.SAMN02745117_02562"/>
<dbReference type="InterPro" id="IPR000086">
    <property type="entry name" value="NUDIX_hydrolase_dom"/>
</dbReference>
<dbReference type="Gene3D" id="3.60.15.10">
    <property type="entry name" value="Ribonuclease Z/Hydroxyacylglutathione hydrolase-like"/>
    <property type="match status" value="1"/>
</dbReference>
<dbReference type="SUPFAM" id="SSF55811">
    <property type="entry name" value="Nudix"/>
    <property type="match status" value="1"/>
</dbReference>
<sequence>MIRPGLHLYPAAEPSPPRPAVTLMLLREAAHGPHGFEILLSRRSHTARFVPGAYVFPGGAIDPQDHTCTHLADRRADQDAQATALAIAAVRESLEELGILLARRADGQPVRSADIQSHLNRQQPLAPQMQALGWRFALEHIYRFGHWITDRDYPRRFDVPFLLAPMPTHQQAQADNIEQFDPLWLSPAHALERHRDGALPLVYPTVRTLEKLAEFASVQAVLHACRHGTVMPTSSPRAAYVHGREARFMEHEAPFAELELVCPQGQLQHDVGWQHEKPVPLLKHLHRLTAPNAGVMTGPGTNTYLIGQPETGFIAIDPGSWGTDADAQHLQRLMQATGGDIRHILCTHSHPDHSPAAAPLQALVEAAGYARPPIWGMPSAANARADSHFQPDRTLHHGDCVGLHTADDHPGPIHHTLQAIHTPGHVSNHLCFLLQEDALLFCGDHILGGTTTVILPPDGNMNDYLQSLDRLQTLCATHGVQYLLPAHGHVLHQPGQVIQQLRAHRLRREEKVWQAIRQQPNGSLHDWLAHAYADTPEKMWPVARFSLQAHAERLALLHPEFAPPIHAALQAASQASDTPAAH</sequence>
<dbReference type="InterPro" id="IPR036388">
    <property type="entry name" value="WH-like_DNA-bd_sf"/>
</dbReference>
<gene>
    <name evidence="2" type="ORF">SAMN02745117_02562</name>
</gene>
<dbReference type="Proteomes" id="UP000184327">
    <property type="component" value="Unassembled WGS sequence"/>
</dbReference>
<dbReference type="InterPro" id="IPR036866">
    <property type="entry name" value="RibonucZ/Hydroxyglut_hydro"/>
</dbReference>
<dbReference type="SUPFAM" id="SSF56281">
    <property type="entry name" value="Metallo-hydrolase/oxidoreductase"/>
    <property type="match status" value="1"/>
</dbReference>
<keyword evidence="3" id="KW-1185">Reference proteome</keyword>
<dbReference type="InterPro" id="IPR001279">
    <property type="entry name" value="Metallo-B-lactamas"/>
</dbReference>
<dbReference type="SMART" id="SM00849">
    <property type="entry name" value="Lactamase_B"/>
    <property type="match status" value="1"/>
</dbReference>
<dbReference type="OrthoDB" id="9788263at2"/>
<dbReference type="Gene3D" id="3.90.79.10">
    <property type="entry name" value="Nucleoside Triphosphate Pyrophosphohydrolase"/>
    <property type="match status" value="1"/>
</dbReference>
<dbReference type="AlphaFoldDB" id="A0A1M5EBW5"/>
<organism evidence="2 3">
    <name type="scientific">Lampropedia hyalina DSM 16112</name>
    <dbReference type="NCBI Taxonomy" id="1122156"/>
    <lineage>
        <taxon>Bacteria</taxon>
        <taxon>Pseudomonadati</taxon>
        <taxon>Pseudomonadota</taxon>
        <taxon>Betaproteobacteria</taxon>
        <taxon>Burkholderiales</taxon>
        <taxon>Comamonadaceae</taxon>
        <taxon>Lampropedia</taxon>
    </lineage>
</organism>
<dbReference type="CDD" id="cd16278">
    <property type="entry name" value="metallo-hydrolase-like_MBL-fold"/>
    <property type="match status" value="1"/>
</dbReference>
<reference evidence="2 3" key="1">
    <citation type="submission" date="2016-11" db="EMBL/GenBank/DDBJ databases">
        <authorList>
            <person name="Jaros S."/>
            <person name="Januszkiewicz K."/>
            <person name="Wedrychowicz H."/>
        </authorList>
    </citation>
    <scope>NUCLEOTIDE SEQUENCE [LARGE SCALE GENOMIC DNA]</scope>
    <source>
        <strain evidence="2 3">DSM 16112</strain>
    </source>
</reference>
<accession>A0A1M5EBW5</accession>
<dbReference type="CDD" id="cd18870">
    <property type="entry name" value="NUDIX_AcylCoAdiphos_Nudt19"/>
    <property type="match status" value="1"/>
</dbReference>
<name>A0A1M5EBW5_9BURK</name>
<proteinExistence type="predicted"/>
<dbReference type="Gene3D" id="1.10.10.10">
    <property type="entry name" value="Winged helix-like DNA-binding domain superfamily/Winged helix DNA-binding domain"/>
    <property type="match status" value="1"/>
</dbReference>
<feature type="domain" description="Nudix hydrolase" evidence="1">
    <location>
        <begin position="16"/>
        <end position="208"/>
    </location>
</feature>
<evidence type="ECO:0000313" key="2">
    <source>
        <dbReference type="EMBL" id="SHF76624.1"/>
    </source>
</evidence>
<evidence type="ECO:0000259" key="1">
    <source>
        <dbReference type="PROSITE" id="PS51462"/>
    </source>
</evidence>
<dbReference type="InterPro" id="IPR050662">
    <property type="entry name" value="Sec-metab_biosynth-thioest"/>
</dbReference>
<evidence type="ECO:0000313" key="3">
    <source>
        <dbReference type="Proteomes" id="UP000184327"/>
    </source>
</evidence>
<dbReference type="EMBL" id="FQUZ01000040">
    <property type="protein sequence ID" value="SHF76624.1"/>
    <property type="molecule type" value="Genomic_DNA"/>
</dbReference>
<dbReference type="Pfam" id="PF00753">
    <property type="entry name" value="Lactamase_B"/>
    <property type="match status" value="1"/>
</dbReference>
<protein>
    <submittedName>
        <fullName evidence="2">Glyoxylase, beta-lactamase superfamily II</fullName>
    </submittedName>
</protein>
<dbReference type="RefSeq" id="WP_073357064.1">
    <property type="nucleotide sequence ID" value="NZ_FQUZ01000040.1"/>
</dbReference>
<dbReference type="PROSITE" id="PS51462">
    <property type="entry name" value="NUDIX"/>
    <property type="match status" value="1"/>
</dbReference>
<dbReference type="PANTHER" id="PTHR23131:SF0">
    <property type="entry name" value="ENDORIBONUCLEASE LACTB2"/>
    <property type="match status" value="1"/>
</dbReference>
<dbReference type="InterPro" id="IPR015797">
    <property type="entry name" value="NUDIX_hydrolase-like_dom_sf"/>
</dbReference>
<dbReference type="PANTHER" id="PTHR23131">
    <property type="entry name" value="ENDORIBONUCLEASE LACTB2"/>
    <property type="match status" value="1"/>
</dbReference>